<feature type="region of interest" description="Disordered" evidence="1">
    <location>
        <begin position="455"/>
        <end position="477"/>
    </location>
</feature>
<feature type="region of interest" description="Disordered" evidence="1">
    <location>
        <begin position="546"/>
        <end position="585"/>
    </location>
</feature>
<dbReference type="InParanoid" id="A0A077ZXW4"/>
<accession>A0A077ZXW4</accession>
<feature type="compositionally biased region" description="Basic and acidic residues" evidence="1">
    <location>
        <begin position="420"/>
        <end position="429"/>
    </location>
</feature>
<dbReference type="EMBL" id="CCKQ01003308">
    <property type="protein sequence ID" value="CDW74432.1"/>
    <property type="molecule type" value="Genomic_DNA"/>
</dbReference>
<evidence type="ECO:0000313" key="3">
    <source>
        <dbReference type="Proteomes" id="UP000039865"/>
    </source>
</evidence>
<dbReference type="Proteomes" id="UP000039865">
    <property type="component" value="Unassembled WGS sequence"/>
</dbReference>
<sequence>MERWEYYREKWHCLQLRPQIPNIIKRLQPRTDFCAPVLGKKSYTAKYAKAFQDSVTDQNGQNHAIVYSKKNSQMVNQPGQDHNESSQILMAQSYHQNMQHNQYQIGSQGVEVVNVKLKDQTYQEFANTGGNSQNGGQTFSNQNPPTVLQDHHLMDDRRSVDKTSTDSPSRLYMRSLMDHSNKDTTIKADNKQKKPEKKNSKMKANLKLTGKSIIESSQTIQNQMPTLSLKSGSKDLQQKQQSSMQQHNMMVQQQFQADHLKKPFSHPNPPIQVMIGSSNPTSYNQADSKLQQHQNQSHLQNSHQDDQQIIEQYMSAVQQSNQNERISGYPKPDLYNQHYINKYSFPKGLQAVRKPESMKKQHQKLSLYDMETPNIRKGIAGWKLTKRPMGIALESGQMSSDLFLDTQIAVEQPTKRKGRRGDGSVESKNQHQLMNRSHIVETVQENIIDSDEDNRQNLSAYDGNNSQNISANNARRSVVHHQQVENERLTNIKINYANRQNIKLENEQQQNFSGEGQLDDAYGVATPNTQEKNRNQFLNVLKTTDAGASSIGDPNDQEVTNSFTNRNLQKQYDDDKQIVSPKTYE</sequence>
<keyword evidence="3" id="KW-1185">Reference proteome</keyword>
<evidence type="ECO:0000313" key="2">
    <source>
        <dbReference type="EMBL" id="CDW74432.1"/>
    </source>
</evidence>
<gene>
    <name evidence="2" type="primary">Contig12077.g12915</name>
    <name evidence="2" type="ORF">STYLEM_3411</name>
</gene>
<organism evidence="2 3">
    <name type="scientific">Stylonychia lemnae</name>
    <name type="common">Ciliate</name>
    <dbReference type="NCBI Taxonomy" id="5949"/>
    <lineage>
        <taxon>Eukaryota</taxon>
        <taxon>Sar</taxon>
        <taxon>Alveolata</taxon>
        <taxon>Ciliophora</taxon>
        <taxon>Intramacronucleata</taxon>
        <taxon>Spirotrichea</taxon>
        <taxon>Stichotrichia</taxon>
        <taxon>Sporadotrichida</taxon>
        <taxon>Oxytrichidae</taxon>
        <taxon>Stylonychinae</taxon>
        <taxon>Stylonychia</taxon>
    </lineage>
</organism>
<feature type="compositionally biased region" description="Basic and acidic residues" evidence="1">
    <location>
        <begin position="149"/>
        <end position="164"/>
    </location>
</feature>
<feature type="region of interest" description="Disordered" evidence="1">
    <location>
        <begin position="411"/>
        <end position="436"/>
    </location>
</feature>
<dbReference type="AlphaFoldDB" id="A0A077ZXW4"/>
<feature type="compositionally biased region" description="Basic and acidic residues" evidence="1">
    <location>
        <begin position="176"/>
        <end position="199"/>
    </location>
</feature>
<feature type="region of interest" description="Disordered" evidence="1">
    <location>
        <begin position="125"/>
        <end position="202"/>
    </location>
</feature>
<name>A0A077ZXW4_STYLE</name>
<feature type="compositionally biased region" description="Polar residues" evidence="1">
    <location>
        <begin position="557"/>
        <end position="570"/>
    </location>
</feature>
<feature type="compositionally biased region" description="Polar residues" evidence="1">
    <location>
        <begin position="456"/>
        <end position="475"/>
    </location>
</feature>
<evidence type="ECO:0000256" key="1">
    <source>
        <dbReference type="SAM" id="MobiDB-lite"/>
    </source>
</evidence>
<feature type="compositionally biased region" description="Low complexity" evidence="1">
    <location>
        <begin position="127"/>
        <end position="143"/>
    </location>
</feature>
<reference evidence="2 3" key="1">
    <citation type="submission" date="2014-06" db="EMBL/GenBank/DDBJ databases">
        <authorList>
            <person name="Swart Estienne"/>
        </authorList>
    </citation>
    <scope>NUCLEOTIDE SEQUENCE [LARGE SCALE GENOMIC DNA]</scope>
    <source>
        <strain evidence="2 3">130c</strain>
    </source>
</reference>
<protein>
    <submittedName>
        <fullName evidence="2">Uncharacterized protein</fullName>
    </submittedName>
</protein>
<proteinExistence type="predicted"/>
<dbReference type="OrthoDB" id="10665318at2759"/>